<accession>A0A9P8RVV1</accession>
<sequence>MTLHLTDRTALSSHMQTPLYVNKPQRVRELKSVPVPQRLPTPRVIVKPQVQLPQHTCSQTISRKSVPLITQKDPSCARFDPCCTGKRLLSDQKTRPKELYNRFYQGRNGPIPQDTLGQFTFKGRQVDHGAKMRFGVHNRVEREAIPEWKFADLGVGKQNCARDRTGAGVKGLLGATYADDGKWQ</sequence>
<dbReference type="AlphaFoldDB" id="A0A9P8RVV1"/>
<dbReference type="EMBL" id="AUWU02000007">
    <property type="protein sequence ID" value="KAH0570802.1"/>
    <property type="molecule type" value="Genomic_DNA"/>
</dbReference>
<protein>
    <submittedName>
        <fullName evidence="1">Uncharacterized protein</fullName>
    </submittedName>
</protein>
<organism evidence="1 2">
    <name type="scientific">Spironucleus salmonicida</name>
    <dbReference type="NCBI Taxonomy" id="348837"/>
    <lineage>
        <taxon>Eukaryota</taxon>
        <taxon>Metamonada</taxon>
        <taxon>Diplomonadida</taxon>
        <taxon>Hexamitidae</taxon>
        <taxon>Hexamitinae</taxon>
        <taxon>Spironucleus</taxon>
    </lineage>
</organism>
<reference evidence="1 2" key="1">
    <citation type="journal article" date="2014" name="PLoS Genet.">
        <title>The Genome of Spironucleus salmonicida Highlights a Fish Pathogen Adapted to Fluctuating Environments.</title>
        <authorList>
            <person name="Xu F."/>
            <person name="Jerlstrom-Hultqvist J."/>
            <person name="Einarsson E."/>
            <person name="Astvaldsson A."/>
            <person name="Svard S.G."/>
            <person name="Andersson J.O."/>
        </authorList>
    </citation>
    <scope>NUCLEOTIDE SEQUENCE [LARGE SCALE GENOMIC DNA]</scope>
    <source>
        <strain evidence="1 2">ATCC 50377</strain>
    </source>
</reference>
<proteinExistence type="predicted"/>
<evidence type="ECO:0000313" key="2">
    <source>
        <dbReference type="Proteomes" id="UP000018208"/>
    </source>
</evidence>
<dbReference type="GeneID" id="94301115"/>
<keyword evidence="2" id="KW-1185">Reference proteome</keyword>
<evidence type="ECO:0000313" key="1">
    <source>
        <dbReference type="EMBL" id="KAH0570802.1"/>
    </source>
</evidence>
<gene>
    <name evidence="1" type="ORF">SS50377_27092</name>
</gene>
<dbReference type="KEGG" id="ssao:94301115"/>
<name>A0A9P8RVV1_9EUKA</name>
<dbReference type="RefSeq" id="XP_067761575.1">
    <property type="nucleotide sequence ID" value="XM_067910888.1"/>
</dbReference>
<comment type="caution">
    <text evidence="1">The sequence shown here is derived from an EMBL/GenBank/DDBJ whole genome shotgun (WGS) entry which is preliminary data.</text>
</comment>
<dbReference type="Proteomes" id="UP000018208">
    <property type="component" value="Unassembled WGS sequence"/>
</dbReference>